<evidence type="ECO:0000313" key="1">
    <source>
        <dbReference type="EMBL" id="RKN56421.1"/>
    </source>
</evidence>
<reference evidence="1 2" key="1">
    <citation type="journal article" date="2015" name="Antonie Van Leeuwenhoek">
        <title>Streptomyces klenkii sp. nov., isolated from deep marine sediment.</title>
        <authorList>
            <person name="Veyisoglu A."/>
            <person name="Sahin N."/>
        </authorList>
    </citation>
    <scope>NUCLEOTIDE SEQUENCE [LARGE SCALE GENOMIC DNA]</scope>
    <source>
        <strain evidence="1 2">KCTC 29202</strain>
    </source>
</reference>
<sequence>RKLDEAAATMHRTIDAVELTRGGGGLNLAFAAGRELREWRQEPWVQDVNDRLLALMAAI</sequence>
<feature type="non-terminal residue" evidence="1">
    <location>
        <position position="1"/>
    </location>
</feature>
<gene>
    <name evidence="1" type="ORF">D7231_34730</name>
</gene>
<organism evidence="1 2">
    <name type="scientific">Streptomyces klenkii</name>
    <dbReference type="NCBI Taxonomy" id="1420899"/>
    <lineage>
        <taxon>Bacteria</taxon>
        <taxon>Bacillati</taxon>
        <taxon>Actinomycetota</taxon>
        <taxon>Actinomycetes</taxon>
        <taxon>Kitasatosporales</taxon>
        <taxon>Streptomycetaceae</taxon>
        <taxon>Streptomyces</taxon>
    </lineage>
</organism>
<accession>A0A3B0A7W8</accession>
<dbReference type="Proteomes" id="UP000270343">
    <property type="component" value="Unassembled WGS sequence"/>
</dbReference>
<keyword evidence="2" id="KW-1185">Reference proteome</keyword>
<name>A0A3B0A7W8_9ACTN</name>
<dbReference type="EMBL" id="RBAM01000079">
    <property type="protein sequence ID" value="RKN56421.1"/>
    <property type="molecule type" value="Genomic_DNA"/>
</dbReference>
<comment type="caution">
    <text evidence="1">The sequence shown here is derived from an EMBL/GenBank/DDBJ whole genome shotgun (WGS) entry which is preliminary data.</text>
</comment>
<protein>
    <submittedName>
        <fullName evidence="1">Transcriptional regulator</fullName>
    </submittedName>
</protein>
<dbReference type="AlphaFoldDB" id="A0A3B0A7W8"/>
<proteinExistence type="predicted"/>
<evidence type="ECO:0000313" key="2">
    <source>
        <dbReference type="Proteomes" id="UP000270343"/>
    </source>
</evidence>